<sequence length="326" mass="34615">MALLKNAAHSRTTNYCLSHDSSDNKAQSGATSGCEILQPTATAATTADLTANIAAAFNGGSSIAGTQDNKCFLTGDSTTYYKGTAGAIPMLNGMLIKADAGKFNSDKFEANAETNDIIKDLKTNGPKTNDADNPEKLKAPTTKAECLTILKPGNHPQLLKNALKKYNKWAGSHADTEVEAAITTLFGVDADGTASKYLELVEKIDYTETAKESTETVKLFAMDEATLLNATNAAKAANLKAEAAAKPCTAAIAPKDAEELCNGKSDNATTCSNTTGCIYNSTGEANKKCTLKKDVKGQLEKANQEEKGKRWENGINLLREDKTRRV</sequence>
<evidence type="ECO:0000259" key="8">
    <source>
        <dbReference type="Pfam" id="PF00913"/>
    </source>
</evidence>
<dbReference type="InterPro" id="IPR001812">
    <property type="entry name" value="Trypano_VSG_A_N_dom"/>
</dbReference>
<keyword evidence="5" id="KW-0472">Membrane</keyword>
<comment type="subcellular location">
    <subcellularLocation>
        <location evidence="2">Cell membrane</location>
        <topology evidence="2">Lipid-anchor</topology>
        <topology evidence="2">GPI-anchor</topology>
    </subcellularLocation>
</comment>
<dbReference type="InterPro" id="IPR027446">
    <property type="entry name" value="VSG_C_dom_sf"/>
</dbReference>
<reference evidence="9" key="1">
    <citation type="submission" date="2016-08" db="EMBL/GenBank/DDBJ databases">
        <title>VSG repertoire of Trypanosoma brucei EATRO 1125.</title>
        <authorList>
            <person name="Cross G.A."/>
        </authorList>
    </citation>
    <scope>NUCLEOTIDE SEQUENCE</scope>
    <source>
        <strain evidence="9">EATRO 1125</strain>
    </source>
</reference>
<dbReference type="AlphaFoldDB" id="A0A1J0R8W5"/>
<dbReference type="Pfam" id="PF00913">
    <property type="entry name" value="Trypan_glycop"/>
    <property type="match status" value="1"/>
</dbReference>
<protein>
    <submittedName>
        <fullName evidence="9">Variant surface glycoprotein 1125.2798</fullName>
    </submittedName>
</protein>
<comment type="function">
    <text evidence="1">VSG forms a coat on the surface of the parasite. The trypanosome evades the immune response of the host by expressing a series of antigenically distinct VSGs from an estimated 1000 VSG genes.</text>
</comment>
<keyword evidence="6" id="KW-0325">Glycoprotein</keyword>
<name>A0A1J0R8W5_9TRYP</name>
<dbReference type="GO" id="GO:0098552">
    <property type="term" value="C:side of membrane"/>
    <property type="evidence" value="ECO:0007669"/>
    <property type="project" value="UniProtKB-KW"/>
</dbReference>
<evidence type="ECO:0000256" key="2">
    <source>
        <dbReference type="ARBA" id="ARBA00004609"/>
    </source>
</evidence>
<dbReference type="VEuPathDB" id="TriTrypDB:Tb427_000253900"/>
<dbReference type="SUPFAM" id="SSF58087">
    <property type="entry name" value="Variant surface glycoprotein (N-terminal domain)"/>
    <property type="match status" value="1"/>
</dbReference>
<proteinExistence type="predicted"/>
<feature type="domain" description="Trypanosome variant surface glycoprotein A-type N-terminal" evidence="8">
    <location>
        <begin position="2"/>
        <end position="231"/>
    </location>
</feature>
<organism evidence="9">
    <name type="scientific">Trypanosoma brucei</name>
    <dbReference type="NCBI Taxonomy" id="5691"/>
    <lineage>
        <taxon>Eukaryota</taxon>
        <taxon>Discoba</taxon>
        <taxon>Euglenozoa</taxon>
        <taxon>Kinetoplastea</taxon>
        <taxon>Metakinetoplastina</taxon>
        <taxon>Trypanosomatida</taxon>
        <taxon>Trypanosomatidae</taxon>
        <taxon>Trypanosoma</taxon>
    </lineage>
</organism>
<evidence type="ECO:0000256" key="3">
    <source>
        <dbReference type="ARBA" id="ARBA00022475"/>
    </source>
</evidence>
<evidence type="ECO:0000313" key="9">
    <source>
        <dbReference type="EMBL" id="APD74228.1"/>
    </source>
</evidence>
<evidence type="ECO:0000256" key="6">
    <source>
        <dbReference type="ARBA" id="ARBA00023180"/>
    </source>
</evidence>
<dbReference type="SUPFAM" id="SSF118251">
    <property type="entry name" value="Variant surface glycoprotein MITAT 1.2, VSG 221, C-terminal domain"/>
    <property type="match status" value="1"/>
</dbReference>
<accession>A0A1J0R8W5</accession>
<dbReference type="GO" id="GO:0042783">
    <property type="term" value="P:symbiont-mediated evasion of host immune response"/>
    <property type="evidence" value="ECO:0007669"/>
    <property type="project" value="InterPro"/>
</dbReference>
<evidence type="ECO:0000256" key="4">
    <source>
        <dbReference type="ARBA" id="ARBA00022622"/>
    </source>
</evidence>
<evidence type="ECO:0000256" key="7">
    <source>
        <dbReference type="ARBA" id="ARBA00023288"/>
    </source>
</evidence>
<keyword evidence="4" id="KW-0336">GPI-anchor</keyword>
<evidence type="ECO:0000256" key="1">
    <source>
        <dbReference type="ARBA" id="ARBA00002523"/>
    </source>
</evidence>
<dbReference type="GO" id="GO:0005886">
    <property type="term" value="C:plasma membrane"/>
    <property type="evidence" value="ECO:0007669"/>
    <property type="project" value="UniProtKB-SubCell"/>
</dbReference>
<keyword evidence="7" id="KW-0449">Lipoprotein</keyword>
<dbReference type="EMBL" id="KX700272">
    <property type="protein sequence ID" value="APD74228.1"/>
    <property type="molecule type" value="Genomic_DNA"/>
</dbReference>
<keyword evidence="3" id="KW-1003">Cell membrane</keyword>
<evidence type="ECO:0000256" key="5">
    <source>
        <dbReference type="ARBA" id="ARBA00023136"/>
    </source>
</evidence>